<keyword evidence="2" id="KW-1185">Reference proteome</keyword>
<organism evidence="1 2">
    <name type="scientific">Fusarium tricinctum</name>
    <dbReference type="NCBI Taxonomy" id="61284"/>
    <lineage>
        <taxon>Eukaryota</taxon>
        <taxon>Fungi</taxon>
        <taxon>Dikarya</taxon>
        <taxon>Ascomycota</taxon>
        <taxon>Pezizomycotina</taxon>
        <taxon>Sordariomycetes</taxon>
        <taxon>Hypocreomycetidae</taxon>
        <taxon>Hypocreales</taxon>
        <taxon>Nectriaceae</taxon>
        <taxon>Fusarium</taxon>
        <taxon>Fusarium tricinctum species complex</taxon>
    </lineage>
</organism>
<proteinExistence type="predicted"/>
<protein>
    <submittedName>
        <fullName evidence="1">Uncharacterized protein</fullName>
    </submittedName>
</protein>
<reference evidence="1" key="1">
    <citation type="journal article" date="2021" name="Nat. Commun.">
        <title>Genetic determinants of endophytism in the Arabidopsis root mycobiome.</title>
        <authorList>
            <person name="Mesny F."/>
            <person name="Miyauchi S."/>
            <person name="Thiergart T."/>
            <person name="Pickel B."/>
            <person name="Atanasova L."/>
            <person name="Karlsson M."/>
            <person name="Huettel B."/>
            <person name="Barry K.W."/>
            <person name="Haridas S."/>
            <person name="Chen C."/>
            <person name="Bauer D."/>
            <person name="Andreopoulos W."/>
            <person name="Pangilinan J."/>
            <person name="LaButti K."/>
            <person name="Riley R."/>
            <person name="Lipzen A."/>
            <person name="Clum A."/>
            <person name="Drula E."/>
            <person name="Henrissat B."/>
            <person name="Kohler A."/>
            <person name="Grigoriev I.V."/>
            <person name="Martin F.M."/>
            <person name="Hacquard S."/>
        </authorList>
    </citation>
    <scope>NUCLEOTIDE SEQUENCE</scope>
    <source>
        <strain evidence="1">MPI-SDFR-AT-0068</strain>
    </source>
</reference>
<evidence type="ECO:0000313" key="1">
    <source>
        <dbReference type="EMBL" id="KAH7238332.1"/>
    </source>
</evidence>
<evidence type="ECO:0000313" key="2">
    <source>
        <dbReference type="Proteomes" id="UP000813427"/>
    </source>
</evidence>
<dbReference type="Proteomes" id="UP000813427">
    <property type="component" value="Unassembled WGS sequence"/>
</dbReference>
<gene>
    <name evidence="1" type="ORF">BKA59DRAFT_243241</name>
</gene>
<name>A0A8K0RQK4_9HYPO</name>
<accession>A0A8K0RQK4</accession>
<dbReference type="AlphaFoldDB" id="A0A8K0RQK4"/>
<comment type="caution">
    <text evidence="1">The sequence shown here is derived from an EMBL/GenBank/DDBJ whole genome shotgun (WGS) entry which is preliminary data.</text>
</comment>
<dbReference type="EMBL" id="JAGPXF010000006">
    <property type="protein sequence ID" value="KAH7238332.1"/>
    <property type="molecule type" value="Genomic_DNA"/>
</dbReference>
<sequence length="200" mass="22353">MLLGKSGAKDNHSPALTSGLGLGLGFGQLQSIISSPFARRPSESVIGTLTLNRGNTTFLVWLRLLKKPKMMEAQTSEVQPLRRPLRPRLVPPGLGPSYPLSPHTHISARFRRWTSSLPLNISRACIGTPFSTSFCCHRVFYYTLPEESFSLITSITYQFKALCRNDIYCASGFFPREFDRLLRRPASHRPFIDIPTSSGP</sequence>